<evidence type="ECO:0000256" key="1">
    <source>
        <dbReference type="SAM" id="Coils"/>
    </source>
</evidence>
<feature type="coiled-coil region" evidence="1">
    <location>
        <begin position="28"/>
        <end position="65"/>
    </location>
</feature>
<keyword evidence="4" id="KW-1185">Reference proteome</keyword>
<dbReference type="Proteomes" id="UP000507470">
    <property type="component" value="Unassembled WGS sequence"/>
</dbReference>
<dbReference type="OrthoDB" id="6092865at2759"/>
<proteinExistence type="predicted"/>
<reference evidence="3 4" key="1">
    <citation type="submission" date="2020-06" db="EMBL/GenBank/DDBJ databases">
        <authorList>
            <person name="Li R."/>
            <person name="Bekaert M."/>
        </authorList>
    </citation>
    <scope>NUCLEOTIDE SEQUENCE [LARGE SCALE GENOMIC DNA]</scope>
    <source>
        <strain evidence="4">wild</strain>
    </source>
</reference>
<sequence length="279" mass="32115">MELPKLKSIRTGNRSAVTTLLRKFADAKESSEFDREELLATYENLQQKKTSVDTLNEKIMNASETEDIETEIVDTDEYTTNFVSKLRHFRIFIDKTSHPISNQTSHSSYQVLNVNSPPFIPTSSPEIVQTNHVAPSLSQSNDAARILTETSQIATSIPTSSYAVMSAISSNHHLVDSEPLTPAHLLYGRRIKTLPYPRGEDFDIENYDFMNTTNLDKRAKRQSLIIQQFWNRWKSEYVTSLREFHQETGNNKRRIEIRDLVQIHDEKPRIGWKTAIVED</sequence>
<evidence type="ECO:0000259" key="2">
    <source>
        <dbReference type="Pfam" id="PF18701"/>
    </source>
</evidence>
<evidence type="ECO:0000313" key="3">
    <source>
        <dbReference type="EMBL" id="CAC5393211.1"/>
    </source>
</evidence>
<protein>
    <recommendedName>
        <fullName evidence="2">DUF5641 domain-containing protein</fullName>
    </recommendedName>
</protein>
<dbReference type="AlphaFoldDB" id="A0A6J8CC94"/>
<feature type="domain" description="DUF5641" evidence="2">
    <location>
        <begin position="219"/>
        <end position="278"/>
    </location>
</feature>
<gene>
    <name evidence="3" type="ORF">MCOR_28090</name>
</gene>
<organism evidence="3 4">
    <name type="scientific">Mytilus coruscus</name>
    <name type="common">Sea mussel</name>
    <dbReference type="NCBI Taxonomy" id="42192"/>
    <lineage>
        <taxon>Eukaryota</taxon>
        <taxon>Metazoa</taxon>
        <taxon>Spiralia</taxon>
        <taxon>Lophotrochozoa</taxon>
        <taxon>Mollusca</taxon>
        <taxon>Bivalvia</taxon>
        <taxon>Autobranchia</taxon>
        <taxon>Pteriomorphia</taxon>
        <taxon>Mytilida</taxon>
        <taxon>Mytiloidea</taxon>
        <taxon>Mytilidae</taxon>
        <taxon>Mytilinae</taxon>
        <taxon>Mytilus</taxon>
    </lineage>
</organism>
<evidence type="ECO:0000313" key="4">
    <source>
        <dbReference type="Proteomes" id="UP000507470"/>
    </source>
</evidence>
<name>A0A6J8CC94_MYTCO</name>
<dbReference type="EMBL" id="CACVKT020005120">
    <property type="protein sequence ID" value="CAC5393211.1"/>
    <property type="molecule type" value="Genomic_DNA"/>
</dbReference>
<keyword evidence="1" id="KW-0175">Coiled coil</keyword>
<dbReference type="Pfam" id="PF18701">
    <property type="entry name" value="DUF5641"/>
    <property type="match status" value="1"/>
</dbReference>
<accession>A0A6J8CC94</accession>
<dbReference type="InterPro" id="IPR040676">
    <property type="entry name" value="DUF5641"/>
</dbReference>